<sequence>MSNLFDAQWSNTEKITLLTNILEGAGWDVPGYLLQSIIGNHIQPRWNDIALPSGRSLNACQKIYEDMLRGSRARSFPSGMGLPTYTPQLFEPHIAQGRAVSAQEPQPPIHRNIQPRPPRSTESPMPPTTNGDGFTILRPFAPEIPMERRRKRGRPTKEEAEERDRRLAAVGQTYEPKKRPAKKPRPSETPGSLSEPLLGTSPSLQTPIAQRVEAKDESSSGKRRSRRRGEEPSSSQHPPPRSSPEDSGGERSTDAAQSPSDRLLLQRSGERAQALSAMARDIQQEQSPGLEQQSGPQPEGPHSRPPSL</sequence>
<keyword evidence="3" id="KW-1185">Reference proteome</keyword>
<dbReference type="OrthoDB" id="5371646at2759"/>
<evidence type="ECO:0000256" key="1">
    <source>
        <dbReference type="SAM" id="MobiDB-lite"/>
    </source>
</evidence>
<dbReference type="EMBL" id="KN847319">
    <property type="protein sequence ID" value="KIW56495.1"/>
    <property type="molecule type" value="Genomic_DNA"/>
</dbReference>
<gene>
    <name evidence="2" type="ORF">PV05_05154</name>
</gene>
<feature type="compositionally biased region" description="Basic and acidic residues" evidence="1">
    <location>
        <begin position="155"/>
        <end position="167"/>
    </location>
</feature>
<dbReference type="Proteomes" id="UP000054342">
    <property type="component" value="Unassembled WGS sequence"/>
</dbReference>
<feature type="compositionally biased region" description="Polar residues" evidence="1">
    <location>
        <begin position="120"/>
        <end position="132"/>
    </location>
</feature>
<evidence type="ECO:0008006" key="4">
    <source>
        <dbReference type="Google" id="ProtNLM"/>
    </source>
</evidence>
<accession>A0A0D2EP53</accession>
<evidence type="ECO:0000313" key="2">
    <source>
        <dbReference type="EMBL" id="KIW56495.1"/>
    </source>
</evidence>
<dbReference type="AlphaFoldDB" id="A0A0D2EP53"/>
<evidence type="ECO:0000313" key="3">
    <source>
        <dbReference type="Proteomes" id="UP000054342"/>
    </source>
</evidence>
<reference evidence="2 3" key="1">
    <citation type="submission" date="2015-01" db="EMBL/GenBank/DDBJ databases">
        <title>The Genome Sequence of Exophiala xenobiotica CBS118157.</title>
        <authorList>
            <consortium name="The Broad Institute Genomics Platform"/>
            <person name="Cuomo C."/>
            <person name="de Hoog S."/>
            <person name="Gorbushina A."/>
            <person name="Stielow B."/>
            <person name="Teixiera M."/>
            <person name="Abouelleil A."/>
            <person name="Chapman S.B."/>
            <person name="Priest M."/>
            <person name="Young S.K."/>
            <person name="Wortman J."/>
            <person name="Nusbaum C."/>
            <person name="Birren B."/>
        </authorList>
    </citation>
    <scope>NUCLEOTIDE SEQUENCE [LARGE SCALE GENOMIC DNA]</scope>
    <source>
        <strain evidence="2 3">CBS 118157</strain>
    </source>
</reference>
<dbReference type="GeneID" id="25327062"/>
<feature type="region of interest" description="Disordered" evidence="1">
    <location>
        <begin position="98"/>
        <end position="308"/>
    </location>
</feature>
<feature type="compositionally biased region" description="Polar residues" evidence="1">
    <location>
        <begin position="284"/>
        <end position="296"/>
    </location>
</feature>
<organism evidence="2 3">
    <name type="scientific">Exophiala xenobiotica</name>
    <dbReference type="NCBI Taxonomy" id="348802"/>
    <lineage>
        <taxon>Eukaryota</taxon>
        <taxon>Fungi</taxon>
        <taxon>Dikarya</taxon>
        <taxon>Ascomycota</taxon>
        <taxon>Pezizomycotina</taxon>
        <taxon>Eurotiomycetes</taxon>
        <taxon>Chaetothyriomycetidae</taxon>
        <taxon>Chaetothyriales</taxon>
        <taxon>Herpotrichiellaceae</taxon>
        <taxon>Exophiala</taxon>
    </lineage>
</organism>
<protein>
    <recommendedName>
        <fullName evidence="4">Myb-like domain-containing protein</fullName>
    </recommendedName>
</protein>
<dbReference type="HOGENOM" id="CLU_950008_0_0_1"/>
<name>A0A0D2EP53_9EURO</name>
<dbReference type="RefSeq" id="XP_013317079.1">
    <property type="nucleotide sequence ID" value="XM_013461625.1"/>
</dbReference>
<dbReference type="STRING" id="348802.A0A0D2EP53"/>
<proteinExistence type="predicted"/>